<organism evidence="1 2">
    <name type="scientific">Parascaris univalens</name>
    <name type="common">Nematode worm</name>
    <dbReference type="NCBI Taxonomy" id="6257"/>
    <lineage>
        <taxon>Eukaryota</taxon>
        <taxon>Metazoa</taxon>
        <taxon>Ecdysozoa</taxon>
        <taxon>Nematoda</taxon>
        <taxon>Chromadorea</taxon>
        <taxon>Rhabditida</taxon>
        <taxon>Spirurina</taxon>
        <taxon>Ascaridomorpha</taxon>
        <taxon>Ascaridoidea</taxon>
        <taxon>Ascarididae</taxon>
        <taxon>Parascaris</taxon>
    </lineage>
</organism>
<name>A0A915AVL3_PARUN</name>
<dbReference type="Proteomes" id="UP000887569">
    <property type="component" value="Unplaced"/>
</dbReference>
<keyword evidence="1" id="KW-1185">Reference proteome</keyword>
<sequence>MLQFVSINVFKGGPKGGGLSQKLANGTRRSCVLCLIRIYHPRISLDVGLLAPSTSV</sequence>
<evidence type="ECO:0000313" key="2">
    <source>
        <dbReference type="WBParaSite" id="PgR017X_g091_t01"/>
    </source>
</evidence>
<dbReference type="AlphaFoldDB" id="A0A915AVL3"/>
<evidence type="ECO:0000313" key="1">
    <source>
        <dbReference type="Proteomes" id="UP000887569"/>
    </source>
</evidence>
<reference evidence="2" key="1">
    <citation type="submission" date="2022-11" db="UniProtKB">
        <authorList>
            <consortium name="WormBaseParasite"/>
        </authorList>
    </citation>
    <scope>IDENTIFICATION</scope>
</reference>
<proteinExistence type="predicted"/>
<protein>
    <submittedName>
        <fullName evidence="2">Uncharacterized protein</fullName>
    </submittedName>
</protein>
<accession>A0A915AVL3</accession>
<dbReference type="WBParaSite" id="PgR017X_g091_t01">
    <property type="protein sequence ID" value="PgR017X_g091_t01"/>
    <property type="gene ID" value="PgR017X_g091"/>
</dbReference>